<organism evidence="1 2">
    <name type="scientific">Thalictrum thalictroides</name>
    <name type="common">Rue-anemone</name>
    <name type="synonym">Anemone thalictroides</name>
    <dbReference type="NCBI Taxonomy" id="46969"/>
    <lineage>
        <taxon>Eukaryota</taxon>
        <taxon>Viridiplantae</taxon>
        <taxon>Streptophyta</taxon>
        <taxon>Embryophyta</taxon>
        <taxon>Tracheophyta</taxon>
        <taxon>Spermatophyta</taxon>
        <taxon>Magnoliopsida</taxon>
        <taxon>Ranunculales</taxon>
        <taxon>Ranunculaceae</taxon>
        <taxon>Thalictroideae</taxon>
        <taxon>Thalictrum</taxon>
    </lineage>
</organism>
<dbReference type="OrthoDB" id="1592198at2759"/>
<keyword evidence="2" id="KW-1185">Reference proteome</keyword>
<name>A0A7J6V2R8_THATH</name>
<reference evidence="1 2" key="1">
    <citation type="submission" date="2020-06" db="EMBL/GenBank/DDBJ databases">
        <title>Transcriptomic and genomic resources for Thalictrum thalictroides and T. hernandezii: Facilitating candidate gene discovery in an emerging model plant lineage.</title>
        <authorList>
            <person name="Arias T."/>
            <person name="Riano-Pachon D.M."/>
            <person name="Di Stilio V.S."/>
        </authorList>
    </citation>
    <scope>NUCLEOTIDE SEQUENCE [LARGE SCALE GENOMIC DNA]</scope>
    <source>
        <strain evidence="2">cv. WT478/WT964</strain>
        <tissue evidence="1">Leaves</tissue>
    </source>
</reference>
<comment type="caution">
    <text evidence="1">The sequence shown here is derived from an EMBL/GenBank/DDBJ whole genome shotgun (WGS) entry which is preliminary data.</text>
</comment>
<dbReference type="AlphaFoldDB" id="A0A7J6V2R8"/>
<protein>
    <submittedName>
        <fullName evidence="1">Pentatricopeptide repeat-containing protein</fullName>
    </submittedName>
</protein>
<feature type="non-terminal residue" evidence="1">
    <location>
        <position position="109"/>
    </location>
</feature>
<dbReference type="EMBL" id="JABWDY010038955">
    <property type="protein sequence ID" value="KAF5179309.1"/>
    <property type="molecule type" value="Genomic_DNA"/>
</dbReference>
<evidence type="ECO:0000313" key="1">
    <source>
        <dbReference type="EMBL" id="KAF5179309.1"/>
    </source>
</evidence>
<dbReference type="Proteomes" id="UP000554482">
    <property type="component" value="Unassembled WGS sequence"/>
</dbReference>
<accession>A0A7J6V2R8</accession>
<evidence type="ECO:0000313" key="2">
    <source>
        <dbReference type="Proteomes" id="UP000554482"/>
    </source>
</evidence>
<gene>
    <name evidence="1" type="ORF">FRX31_031101</name>
</gene>
<sequence>MLSISRLLYRSFCTSLSSTATTTTPPTMNAIVDSIFKERNLTKLVQKFKKSSEIDRFRSKHRIYEIATRRLASAKKFYYIEEILEEQKKYHDITKEGFAIRLIKLYGNA</sequence>
<proteinExistence type="predicted"/>